<dbReference type="EMBL" id="KL363190">
    <property type="protein sequence ID" value="KFD57045.1"/>
    <property type="molecule type" value="Genomic_DNA"/>
</dbReference>
<sequence>MLLMAQKTKSYGTMIKMKAIFNLMRSRYDLLRTSGLFYDHFCHCFCFVQHIHMLVQHSLLYFMHHRLEQTSLKFIEDISFLVTLTRSM</sequence>
<dbReference type="Proteomes" id="UP000030764">
    <property type="component" value="Unassembled WGS sequence"/>
</dbReference>
<organism evidence="1 2">
    <name type="scientific">Trichuris suis</name>
    <name type="common">pig whipworm</name>
    <dbReference type="NCBI Taxonomy" id="68888"/>
    <lineage>
        <taxon>Eukaryota</taxon>
        <taxon>Metazoa</taxon>
        <taxon>Ecdysozoa</taxon>
        <taxon>Nematoda</taxon>
        <taxon>Enoplea</taxon>
        <taxon>Dorylaimia</taxon>
        <taxon>Trichinellida</taxon>
        <taxon>Trichuridae</taxon>
        <taxon>Trichuris</taxon>
    </lineage>
</organism>
<dbReference type="AlphaFoldDB" id="A0A085MIJ9"/>
<gene>
    <name evidence="1" type="ORF">M513_01930</name>
</gene>
<reference evidence="1 2" key="1">
    <citation type="journal article" date="2014" name="Nat. Genet.">
        <title>Genome and transcriptome of the porcine whipworm Trichuris suis.</title>
        <authorList>
            <person name="Jex A.R."/>
            <person name="Nejsum P."/>
            <person name="Schwarz E.M."/>
            <person name="Hu L."/>
            <person name="Young N.D."/>
            <person name="Hall R.S."/>
            <person name="Korhonen P.K."/>
            <person name="Liao S."/>
            <person name="Thamsborg S."/>
            <person name="Xia J."/>
            <person name="Xu P."/>
            <person name="Wang S."/>
            <person name="Scheerlinck J.P."/>
            <person name="Hofmann A."/>
            <person name="Sternberg P.W."/>
            <person name="Wang J."/>
            <person name="Gasser R.B."/>
        </authorList>
    </citation>
    <scope>NUCLEOTIDE SEQUENCE [LARGE SCALE GENOMIC DNA]</scope>
    <source>
        <strain evidence="1">DCEP-RM93M</strain>
    </source>
</reference>
<name>A0A085MIJ9_9BILA</name>
<evidence type="ECO:0000313" key="2">
    <source>
        <dbReference type="Proteomes" id="UP000030764"/>
    </source>
</evidence>
<accession>A0A085MIJ9</accession>
<protein>
    <submittedName>
        <fullName evidence="1">Uncharacterized protein</fullName>
    </submittedName>
</protein>
<proteinExistence type="predicted"/>
<evidence type="ECO:0000313" key="1">
    <source>
        <dbReference type="EMBL" id="KFD57045.1"/>
    </source>
</evidence>
<keyword evidence="2" id="KW-1185">Reference proteome</keyword>